<evidence type="ECO:0000256" key="2">
    <source>
        <dbReference type="SAM" id="MobiDB-lite"/>
    </source>
</evidence>
<sequence length="556" mass="60836">MLQQEPELVAAPVREDADPPTTASLATHPGALSSRVLVQSSLPLDLPPQNGSALDTASSTQPLPPHPAHSPQGAPCLGTQKQSQSTISPQDSISQRVATELDGRTSGGDRAVSALPHTNGLVASLADISASSLDPDRLSTQIEGCQPKRRKRRTKAQIAADEASKNEANKKQRKSSRSWARSGPASGSSSQRHSSVDADGQSDSLSSSAQLTQEDYELICYYLEDGKHYNSLFGSGGEASSAGGGPRLTRGRAWDQFAEYLNGCNHRLGLTGRRLQQRVATYREKYRRAKTLQNHSAADILQDKTYASLAHNLDAICPCFNRMDAIFGKKEDGDLTPLTGLDTADSAHLGQSLTQDADATASTNGIPPSQCKNTPRHQRSHLVTDPVQASHMQSSNYSTSTPNHVGPGSRRDCWSVIPNLSLESGDAPSARGSAHWSGGRGTSTMAGAYEEATRARLDMMQRQIELEMKRFDLRLRQWQEECERRAMVWNAEQEERIQTRLQELEDREEAREKRMRALEDRAADRHDRYKAVQQWLADGKTVPEVQILAQIVFGTP</sequence>
<dbReference type="AlphaFoldDB" id="A0A2N5SHN6"/>
<feature type="compositionally biased region" description="Polar residues" evidence="2">
    <location>
        <begin position="49"/>
        <end position="61"/>
    </location>
</feature>
<feature type="compositionally biased region" description="Polar residues" evidence="2">
    <location>
        <begin position="79"/>
        <end position="93"/>
    </location>
</feature>
<feature type="compositionally biased region" description="Polar residues" evidence="2">
    <location>
        <begin position="356"/>
        <end position="373"/>
    </location>
</feature>
<evidence type="ECO:0000313" key="4">
    <source>
        <dbReference type="Proteomes" id="UP000235388"/>
    </source>
</evidence>
<gene>
    <name evidence="3" type="ORF">PCANC_17707</name>
</gene>
<keyword evidence="4" id="KW-1185">Reference proteome</keyword>
<accession>A0A2N5SHN6</accession>
<evidence type="ECO:0000256" key="1">
    <source>
        <dbReference type="SAM" id="Coils"/>
    </source>
</evidence>
<dbReference type="Proteomes" id="UP000235388">
    <property type="component" value="Unassembled WGS sequence"/>
</dbReference>
<feature type="coiled-coil region" evidence="1">
    <location>
        <begin position="461"/>
        <end position="521"/>
    </location>
</feature>
<reference evidence="3 4" key="1">
    <citation type="submission" date="2017-11" db="EMBL/GenBank/DDBJ databases">
        <title>De novo assembly and phasing of dikaryotic genomes from two isolates of Puccinia coronata f. sp. avenae, the causal agent of oat crown rust.</title>
        <authorList>
            <person name="Miller M.E."/>
            <person name="Zhang Y."/>
            <person name="Omidvar V."/>
            <person name="Sperschneider J."/>
            <person name="Schwessinger B."/>
            <person name="Raley C."/>
            <person name="Palmer J.M."/>
            <person name="Garnica D."/>
            <person name="Upadhyaya N."/>
            <person name="Rathjen J."/>
            <person name="Taylor J.M."/>
            <person name="Park R.F."/>
            <person name="Dodds P.N."/>
            <person name="Hirsch C.D."/>
            <person name="Kianian S.F."/>
            <person name="Figueroa M."/>
        </authorList>
    </citation>
    <scope>NUCLEOTIDE SEQUENCE [LARGE SCALE GENOMIC DNA]</scope>
    <source>
        <strain evidence="3">12NC29</strain>
    </source>
</reference>
<feature type="region of interest" description="Disordered" evidence="2">
    <location>
        <begin position="42"/>
        <end position="93"/>
    </location>
</feature>
<comment type="caution">
    <text evidence="3">The sequence shown here is derived from an EMBL/GenBank/DDBJ whole genome shotgun (WGS) entry which is preliminary data.</text>
</comment>
<proteinExistence type="predicted"/>
<feature type="region of interest" description="Disordered" evidence="2">
    <location>
        <begin position="356"/>
        <end position="409"/>
    </location>
</feature>
<name>A0A2N5SHN6_9BASI</name>
<feature type="compositionally biased region" description="Polar residues" evidence="2">
    <location>
        <begin position="390"/>
        <end position="403"/>
    </location>
</feature>
<protein>
    <submittedName>
        <fullName evidence="3">Uncharacterized protein</fullName>
    </submittedName>
</protein>
<feature type="region of interest" description="Disordered" evidence="2">
    <location>
        <begin position="136"/>
        <end position="209"/>
    </location>
</feature>
<dbReference type="EMBL" id="PGCJ01000972">
    <property type="protein sequence ID" value="PLW12747.1"/>
    <property type="molecule type" value="Genomic_DNA"/>
</dbReference>
<organism evidence="3 4">
    <name type="scientific">Puccinia coronata f. sp. avenae</name>
    <dbReference type="NCBI Taxonomy" id="200324"/>
    <lineage>
        <taxon>Eukaryota</taxon>
        <taxon>Fungi</taxon>
        <taxon>Dikarya</taxon>
        <taxon>Basidiomycota</taxon>
        <taxon>Pucciniomycotina</taxon>
        <taxon>Pucciniomycetes</taxon>
        <taxon>Pucciniales</taxon>
        <taxon>Pucciniaceae</taxon>
        <taxon>Puccinia</taxon>
    </lineage>
</organism>
<keyword evidence="1" id="KW-0175">Coiled coil</keyword>
<dbReference type="PANTHER" id="PTHR33246">
    <property type="entry name" value="CCHC-TYPE DOMAIN-CONTAINING PROTEIN"/>
    <property type="match status" value="1"/>
</dbReference>
<dbReference type="PANTHER" id="PTHR33246:SF51">
    <property type="entry name" value="MYB_SANT-LIKE DOMAIN-CONTAINING PROTEIN"/>
    <property type="match status" value="1"/>
</dbReference>
<evidence type="ECO:0000313" key="3">
    <source>
        <dbReference type="EMBL" id="PLW12747.1"/>
    </source>
</evidence>
<feature type="region of interest" description="Disordered" evidence="2">
    <location>
        <begin position="1"/>
        <end position="30"/>
    </location>
</feature>